<keyword evidence="4" id="KW-1185">Reference proteome</keyword>
<dbReference type="InterPro" id="IPR019819">
    <property type="entry name" value="Carboxylesterase_B_CS"/>
</dbReference>
<accession>A0AAN9TIJ7</accession>
<proteinExistence type="predicted"/>
<evidence type="ECO:0000313" key="3">
    <source>
        <dbReference type="EMBL" id="KAK7590846.1"/>
    </source>
</evidence>
<keyword evidence="1" id="KW-0325">Glycoprotein</keyword>
<evidence type="ECO:0000256" key="1">
    <source>
        <dbReference type="ARBA" id="ARBA00023180"/>
    </source>
</evidence>
<protein>
    <recommendedName>
        <fullName evidence="2">Carboxylesterase type B domain-containing protein</fullName>
    </recommendedName>
</protein>
<dbReference type="AlphaFoldDB" id="A0AAN9TIJ7"/>
<dbReference type="InterPro" id="IPR029058">
    <property type="entry name" value="AB_hydrolase_fold"/>
</dbReference>
<feature type="domain" description="Carboxylesterase type B" evidence="2">
    <location>
        <begin position="26"/>
        <end position="544"/>
    </location>
</feature>
<evidence type="ECO:0000313" key="4">
    <source>
        <dbReference type="Proteomes" id="UP001367676"/>
    </source>
</evidence>
<dbReference type="Proteomes" id="UP001367676">
    <property type="component" value="Unassembled WGS sequence"/>
</dbReference>
<dbReference type="EMBL" id="JBBCAQ010000022">
    <property type="protein sequence ID" value="KAK7590846.1"/>
    <property type="molecule type" value="Genomic_DNA"/>
</dbReference>
<dbReference type="InterPro" id="IPR002018">
    <property type="entry name" value="CarbesteraseB"/>
</dbReference>
<dbReference type="SUPFAM" id="SSF53474">
    <property type="entry name" value="alpha/beta-Hydrolases"/>
    <property type="match status" value="1"/>
</dbReference>
<gene>
    <name evidence="3" type="ORF">V9T40_002459</name>
</gene>
<comment type="caution">
    <text evidence="3">The sequence shown here is derived from an EMBL/GenBank/DDBJ whole genome shotgun (WGS) entry which is preliminary data.</text>
</comment>
<name>A0AAN9TIJ7_9HEMI</name>
<evidence type="ECO:0000259" key="2">
    <source>
        <dbReference type="Pfam" id="PF00135"/>
    </source>
</evidence>
<dbReference type="PROSITE" id="PS00941">
    <property type="entry name" value="CARBOXYLESTERASE_B_2"/>
    <property type="match status" value="1"/>
</dbReference>
<dbReference type="Gene3D" id="3.40.50.1820">
    <property type="entry name" value="alpha/beta hydrolase"/>
    <property type="match status" value="1"/>
</dbReference>
<organism evidence="3 4">
    <name type="scientific">Parthenolecanium corni</name>
    <dbReference type="NCBI Taxonomy" id="536013"/>
    <lineage>
        <taxon>Eukaryota</taxon>
        <taxon>Metazoa</taxon>
        <taxon>Ecdysozoa</taxon>
        <taxon>Arthropoda</taxon>
        <taxon>Hexapoda</taxon>
        <taxon>Insecta</taxon>
        <taxon>Pterygota</taxon>
        <taxon>Neoptera</taxon>
        <taxon>Paraneoptera</taxon>
        <taxon>Hemiptera</taxon>
        <taxon>Sternorrhyncha</taxon>
        <taxon>Coccoidea</taxon>
        <taxon>Coccidae</taxon>
        <taxon>Parthenolecanium</taxon>
    </lineage>
</organism>
<sequence>MDSLIIIQFVHTFIIFSTFVNYGESILVETKQGKVRGQTEISRSGRNFYAFYGIPYAEPPVGELRLEDPVAAKNWEGILDGTKLPPMCLSSVGFSYIYGQEDCLYLNVYTPKIDKNALLPVFVFIYGGKYMYGHALPDRYGPHYFMDKDIILITFHYRLGPLGFLSTADEVLPGNYGFKDVVEVLRWVQKNIESYGGDKDRVTIGGGSSGGQAAILTLISPLAKGLFHRCITQSGLPQNAEGPDFHRRMTWKFTSFTSCRLENISSSEQLKSCLKKLPAEEIGKNIEKLYTLGTIKPVTMYGPSVENEKVPGAFLVDQPSKLLNGNINIPMILGVNSGEGGMIAIFLYLSENYSRKDVVQELEKNYHTHFPELFFYAKNNENPNLLREKTDRIVNRYFGNTKISENPFAFGQIYTDLFSINLKETVKKYKGLKYVYYYDHRNQESFDKYYGSTSDADLGVLHGDELISMFNWSEAIKPITKGIDLTVSEQVLELWTNFITFGDPNGLGPKIWNPTESSNFSYLHIKNGELKMETELKESEYEFWKFIVEADKINF</sequence>
<dbReference type="PANTHER" id="PTHR11559">
    <property type="entry name" value="CARBOXYLESTERASE"/>
    <property type="match status" value="1"/>
</dbReference>
<dbReference type="InterPro" id="IPR050309">
    <property type="entry name" value="Type-B_Carboxylest/Lipase"/>
</dbReference>
<dbReference type="Pfam" id="PF00135">
    <property type="entry name" value="COesterase"/>
    <property type="match status" value="1"/>
</dbReference>
<reference evidence="3 4" key="1">
    <citation type="submission" date="2024-03" db="EMBL/GenBank/DDBJ databases">
        <title>Adaptation during the transition from Ophiocordyceps entomopathogen to insect associate is accompanied by gene loss and intensified selection.</title>
        <authorList>
            <person name="Ward C.M."/>
            <person name="Onetto C.A."/>
            <person name="Borneman A.R."/>
        </authorList>
    </citation>
    <scope>NUCLEOTIDE SEQUENCE [LARGE SCALE GENOMIC DNA]</scope>
    <source>
        <strain evidence="3">AWRI1</strain>
        <tissue evidence="3">Single Adult Female</tissue>
    </source>
</reference>